<dbReference type="EMBL" id="JAEFBJ010000002">
    <property type="protein sequence ID" value="KAG7641147.1"/>
    <property type="molecule type" value="Genomic_DNA"/>
</dbReference>
<gene>
    <name evidence="2" type="ORF">ISN44_As02g011920</name>
</gene>
<dbReference type="OrthoDB" id="10439890at2759"/>
<dbReference type="Proteomes" id="UP000694251">
    <property type="component" value="Chromosome 2"/>
</dbReference>
<comment type="caution">
    <text evidence="2">The sequence shown here is derived from an EMBL/GenBank/DDBJ whole genome shotgun (WGS) entry which is preliminary data.</text>
</comment>
<organism evidence="2 3">
    <name type="scientific">Arabidopsis suecica</name>
    <name type="common">Swedish thale-cress</name>
    <name type="synonym">Cardaminopsis suecica</name>
    <dbReference type="NCBI Taxonomy" id="45249"/>
    <lineage>
        <taxon>Eukaryota</taxon>
        <taxon>Viridiplantae</taxon>
        <taxon>Streptophyta</taxon>
        <taxon>Embryophyta</taxon>
        <taxon>Tracheophyta</taxon>
        <taxon>Spermatophyta</taxon>
        <taxon>Magnoliopsida</taxon>
        <taxon>eudicotyledons</taxon>
        <taxon>Gunneridae</taxon>
        <taxon>Pentapetalae</taxon>
        <taxon>rosids</taxon>
        <taxon>malvids</taxon>
        <taxon>Brassicales</taxon>
        <taxon>Brassicaceae</taxon>
        <taxon>Camelineae</taxon>
        <taxon>Arabidopsis</taxon>
    </lineage>
</organism>
<keyword evidence="1" id="KW-0812">Transmembrane</keyword>
<keyword evidence="1" id="KW-0472">Membrane</keyword>
<accession>A0A8T2FYV9</accession>
<evidence type="ECO:0000313" key="3">
    <source>
        <dbReference type="Proteomes" id="UP000694251"/>
    </source>
</evidence>
<evidence type="ECO:0000256" key="1">
    <source>
        <dbReference type="SAM" id="Phobius"/>
    </source>
</evidence>
<feature type="transmembrane region" description="Helical" evidence="1">
    <location>
        <begin position="335"/>
        <end position="353"/>
    </location>
</feature>
<sequence>MANLDCQTYVTCLYATVGFQELTLSIPNQTLVTPLGPFVVWFISHFFWILVINMIESSHIRCHSHLIMLIRWNQIVFLHRKFVSGVLVHCRWNFRVLTGECTLTQWYGVSTWVFDPGINGGINLLDGIRILDRIEFLMTLTLSKDGDVYSLPWLEYLLSSIDSMGCGVYGSKMKVATFFEDDDVHYFSWTEASLLPDGNCFIQLNCLWYIPKEDTSVMGRKMASSDCDSDVLSFSLLENLTAMKGEIKITNRQRCVRCFQHIILSFKRQEAESYQATIQVFLLTKVMRKTFWSFIYIVIANYEYVKEGRNRFYLLACKASDRQAWSIPLLYRNCYQFPLFVSMVVYEWFIYLVKLFMI</sequence>
<keyword evidence="3" id="KW-1185">Reference proteome</keyword>
<proteinExistence type="predicted"/>
<dbReference type="AlphaFoldDB" id="A0A8T2FYV9"/>
<reference evidence="2 3" key="1">
    <citation type="submission" date="2020-12" db="EMBL/GenBank/DDBJ databases">
        <title>Concerted genomic and epigenomic changes stabilize Arabidopsis allopolyploids.</title>
        <authorList>
            <person name="Chen Z."/>
        </authorList>
    </citation>
    <scope>NUCLEOTIDE SEQUENCE [LARGE SCALE GENOMIC DNA]</scope>
    <source>
        <strain evidence="2">As9502</strain>
        <tissue evidence="2">Leaf</tissue>
    </source>
</reference>
<protein>
    <submittedName>
        <fullName evidence="2">Uncharacterized protein</fullName>
    </submittedName>
</protein>
<evidence type="ECO:0000313" key="2">
    <source>
        <dbReference type="EMBL" id="KAG7641147.1"/>
    </source>
</evidence>
<name>A0A8T2FYV9_ARASU</name>
<feature type="transmembrane region" description="Helical" evidence="1">
    <location>
        <begin position="38"/>
        <end position="55"/>
    </location>
</feature>
<keyword evidence="1" id="KW-1133">Transmembrane helix</keyword>